<evidence type="ECO:0000313" key="3">
    <source>
        <dbReference type="Proteomes" id="UP000275267"/>
    </source>
</evidence>
<dbReference type="EMBL" id="PQIB02000001">
    <property type="protein sequence ID" value="RLN41192.1"/>
    <property type="molecule type" value="Genomic_DNA"/>
</dbReference>
<dbReference type="InterPro" id="IPR007321">
    <property type="entry name" value="Transposase_28"/>
</dbReference>
<feature type="domain" description="Transposase (putative) gypsy type" evidence="1">
    <location>
        <begin position="30"/>
        <end position="95"/>
    </location>
</feature>
<comment type="caution">
    <text evidence="2">The sequence shown here is derived from an EMBL/GenBank/DDBJ whole genome shotgun (WGS) entry which is preliminary data.</text>
</comment>
<keyword evidence="3" id="KW-1185">Reference proteome</keyword>
<gene>
    <name evidence="2" type="ORF">C2845_PM01G00230</name>
</gene>
<dbReference type="OrthoDB" id="685425at2759"/>
<sequence>MVHRGYVAKALARAPGADEVVVRPEDDEVVVFRDLFTAGLRFPLDPCFVEILRSCGMFLHHQTPNSIARLSMYMWLARTCNFTPSAEHFFFMHQVHYQPKVVTVTTAEGKEAKAETQYGYYNFTYKSLVSNPVTAYKNKWPVDWTSHWFYHKVTLDLETRSHPLVTDWIRNLGDTPRLVAEETEGRLGFVAMLRQISKVFSTRDIVEEYVSCRCWPLKFEWSIRGWLPKDEWVEGIPKPDFMKSFHLKKHRE</sequence>
<proteinExistence type="predicted"/>
<protein>
    <recommendedName>
        <fullName evidence="1">Transposase (putative) gypsy type domain-containing protein</fullName>
    </recommendedName>
</protein>
<evidence type="ECO:0000259" key="1">
    <source>
        <dbReference type="Pfam" id="PF04195"/>
    </source>
</evidence>
<accession>A0A3L6TLR0</accession>
<dbReference type="Pfam" id="PF04195">
    <property type="entry name" value="Transposase_28"/>
    <property type="match status" value="1"/>
</dbReference>
<name>A0A3L6TLR0_PANMI</name>
<evidence type="ECO:0000313" key="2">
    <source>
        <dbReference type="EMBL" id="RLN41192.1"/>
    </source>
</evidence>
<dbReference type="Proteomes" id="UP000275267">
    <property type="component" value="Unassembled WGS sequence"/>
</dbReference>
<reference evidence="3" key="1">
    <citation type="journal article" date="2019" name="Nat. Commun.">
        <title>The genome of broomcorn millet.</title>
        <authorList>
            <person name="Zou C."/>
            <person name="Miki D."/>
            <person name="Li D."/>
            <person name="Tang Q."/>
            <person name="Xiao L."/>
            <person name="Rajput S."/>
            <person name="Deng P."/>
            <person name="Jia W."/>
            <person name="Huang R."/>
            <person name="Zhang M."/>
            <person name="Sun Y."/>
            <person name="Hu J."/>
            <person name="Fu X."/>
            <person name="Schnable P.S."/>
            <person name="Li F."/>
            <person name="Zhang H."/>
            <person name="Feng B."/>
            <person name="Zhu X."/>
            <person name="Liu R."/>
            <person name="Schnable J.C."/>
            <person name="Zhu J.-K."/>
            <person name="Zhang H."/>
        </authorList>
    </citation>
    <scope>NUCLEOTIDE SEQUENCE [LARGE SCALE GENOMIC DNA]</scope>
</reference>
<organism evidence="2 3">
    <name type="scientific">Panicum miliaceum</name>
    <name type="common">Proso millet</name>
    <name type="synonym">Broomcorn millet</name>
    <dbReference type="NCBI Taxonomy" id="4540"/>
    <lineage>
        <taxon>Eukaryota</taxon>
        <taxon>Viridiplantae</taxon>
        <taxon>Streptophyta</taxon>
        <taxon>Embryophyta</taxon>
        <taxon>Tracheophyta</taxon>
        <taxon>Spermatophyta</taxon>
        <taxon>Magnoliopsida</taxon>
        <taxon>Liliopsida</taxon>
        <taxon>Poales</taxon>
        <taxon>Poaceae</taxon>
        <taxon>PACMAD clade</taxon>
        <taxon>Panicoideae</taxon>
        <taxon>Panicodae</taxon>
        <taxon>Paniceae</taxon>
        <taxon>Panicinae</taxon>
        <taxon>Panicum</taxon>
        <taxon>Panicum sect. Panicum</taxon>
    </lineage>
</organism>
<dbReference type="AlphaFoldDB" id="A0A3L6TLR0"/>